<evidence type="ECO:0000256" key="1">
    <source>
        <dbReference type="ARBA" id="ARBA00022729"/>
    </source>
</evidence>
<accession>A0ABQ6EUF9</accession>
<evidence type="ECO:0000256" key="2">
    <source>
        <dbReference type="ARBA" id="ARBA00023136"/>
    </source>
</evidence>
<evidence type="ECO:0000259" key="5">
    <source>
        <dbReference type="Pfam" id="PF09864"/>
    </source>
</evidence>
<keyword evidence="1" id="KW-0732">Signal</keyword>
<proteinExistence type="predicted"/>
<dbReference type="Pfam" id="PF09864">
    <property type="entry name" value="MliC"/>
    <property type="match status" value="1"/>
</dbReference>
<dbReference type="Gene3D" id="2.40.128.200">
    <property type="match status" value="1"/>
</dbReference>
<gene>
    <name evidence="6" type="ORF">GCM10007938_05740</name>
</gene>
<reference evidence="7" key="1">
    <citation type="journal article" date="2019" name="Int. J. Syst. Evol. Microbiol.">
        <title>The Global Catalogue of Microorganisms (GCM) 10K type strain sequencing project: providing services to taxonomists for standard genome sequencing and annotation.</title>
        <authorList>
            <consortium name="The Broad Institute Genomics Platform"/>
            <consortium name="The Broad Institute Genome Sequencing Center for Infectious Disease"/>
            <person name="Wu L."/>
            <person name="Ma J."/>
        </authorList>
    </citation>
    <scope>NUCLEOTIDE SEQUENCE [LARGE SCALE GENOMIC DNA]</scope>
    <source>
        <strain evidence="7">NBRC 108723</strain>
    </source>
</reference>
<comment type="caution">
    <text evidence="6">The sequence shown here is derived from an EMBL/GenBank/DDBJ whole genome shotgun (WGS) entry which is preliminary data.</text>
</comment>
<sequence length="98" mass="10641">MLSGLLVAAILQGCSASYVTYHCQADKEFEVSYAQGDQSATLRVMNQEYPMMQVPAGSGVKYILSDKAKSSVNPIVLHTKGEHARLEIGSEVYKGCKI</sequence>
<organism evidence="6 7">
    <name type="scientific">Vibrio zhanjiangensis</name>
    <dbReference type="NCBI Taxonomy" id="1046128"/>
    <lineage>
        <taxon>Bacteria</taxon>
        <taxon>Pseudomonadati</taxon>
        <taxon>Pseudomonadota</taxon>
        <taxon>Gammaproteobacteria</taxon>
        <taxon>Vibrionales</taxon>
        <taxon>Vibrionaceae</taxon>
        <taxon>Vibrio</taxon>
    </lineage>
</organism>
<keyword evidence="7" id="KW-1185">Reference proteome</keyword>
<dbReference type="EMBL" id="BSPW01000012">
    <property type="protein sequence ID" value="GLT16798.1"/>
    <property type="molecule type" value="Genomic_DNA"/>
</dbReference>
<name>A0ABQ6EUF9_9VIBR</name>
<evidence type="ECO:0000313" key="7">
    <source>
        <dbReference type="Proteomes" id="UP001157138"/>
    </source>
</evidence>
<dbReference type="InterPro" id="IPR036328">
    <property type="entry name" value="MliC_sf"/>
</dbReference>
<keyword evidence="3" id="KW-0564">Palmitate</keyword>
<feature type="domain" description="C-type lysozyme inhibitor" evidence="5">
    <location>
        <begin position="21"/>
        <end position="91"/>
    </location>
</feature>
<evidence type="ECO:0000313" key="6">
    <source>
        <dbReference type="EMBL" id="GLT16798.1"/>
    </source>
</evidence>
<keyword evidence="4" id="KW-0449">Lipoprotein</keyword>
<dbReference type="Proteomes" id="UP001157138">
    <property type="component" value="Unassembled WGS sequence"/>
</dbReference>
<keyword evidence="2" id="KW-0472">Membrane</keyword>
<dbReference type="InterPro" id="IPR018660">
    <property type="entry name" value="MliC"/>
</dbReference>
<dbReference type="SUPFAM" id="SSF141488">
    <property type="entry name" value="YdhA-like"/>
    <property type="match status" value="1"/>
</dbReference>
<evidence type="ECO:0000256" key="3">
    <source>
        <dbReference type="ARBA" id="ARBA00023139"/>
    </source>
</evidence>
<evidence type="ECO:0000256" key="4">
    <source>
        <dbReference type="ARBA" id="ARBA00023288"/>
    </source>
</evidence>
<protein>
    <recommendedName>
        <fullName evidence="5">C-type lysozyme inhibitor domain-containing protein</fullName>
    </recommendedName>
</protein>